<keyword evidence="1" id="KW-0472">Membrane</keyword>
<comment type="caution">
    <text evidence="2">The sequence shown here is derived from an EMBL/GenBank/DDBJ whole genome shotgun (WGS) entry which is preliminary data.</text>
</comment>
<feature type="transmembrane region" description="Helical" evidence="1">
    <location>
        <begin position="6"/>
        <end position="30"/>
    </location>
</feature>
<accession>A0A0A2X5T0</accession>
<dbReference type="STRING" id="1300345.LF41_1126"/>
<reference evidence="2 3" key="1">
    <citation type="submission" date="2014-09" db="EMBL/GenBank/DDBJ databases">
        <title>Genome sequences of Lysobacter dokdonensis DS-58.</title>
        <authorList>
            <person name="Kim J.F."/>
            <person name="Kwak M.-J."/>
        </authorList>
    </citation>
    <scope>NUCLEOTIDE SEQUENCE [LARGE SCALE GENOMIC DNA]</scope>
    <source>
        <strain evidence="2 3">DS-58</strain>
    </source>
</reference>
<keyword evidence="1" id="KW-0812">Transmembrane</keyword>
<dbReference type="Proteomes" id="UP000030518">
    <property type="component" value="Unassembled WGS sequence"/>
</dbReference>
<keyword evidence="3" id="KW-1185">Reference proteome</keyword>
<gene>
    <name evidence="2" type="ORF">LF41_1126</name>
</gene>
<sequence>MENAVSILAGIAILVAFLVLAAYVTWLFAVRLRNRESAPKSFLRWLRDLFDLAQGL</sequence>
<keyword evidence="1" id="KW-1133">Transmembrane helix</keyword>
<dbReference type="AlphaFoldDB" id="A0A0A2X5T0"/>
<evidence type="ECO:0000313" key="2">
    <source>
        <dbReference type="EMBL" id="KGQ20589.1"/>
    </source>
</evidence>
<protein>
    <submittedName>
        <fullName evidence="2">Uncharacterized protein</fullName>
    </submittedName>
</protein>
<name>A0A0A2X5T0_9GAMM</name>
<evidence type="ECO:0000256" key="1">
    <source>
        <dbReference type="SAM" id="Phobius"/>
    </source>
</evidence>
<evidence type="ECO:0000313" key="3">
    <source>
        <dbReference type="Proteomes" id="UP000030518"/>
    </source>
</evidence>
<proteinExistence type="predicted"/>
<dbReference type="EMBL" id="JRKJ01000002">
    <property type="protein sequence ID" value="KGQ20589.1"/>
    <property type="molecule type" value="Genomic_DNA"/>
</dbReference>
<organism evidence="2 3">
    <name type="scientific">Lysobacter dokdonensis DS-58</name>
    <dbReference type="NCBI Taxonomy" id="1300345"/>
    <lineage>
        <taxon>Bacteria</taxon>
        <taxon>Pseudomonadati</taxon>
        <taxon>Pseudomonadota</taxon>
        <taxon>Gammaproteobacteria</taxon>
        <taxon>Lysobacterales</taxon>
        <taxon>Lysobacteraceae</taxon>
        <taxon>Noviluteimonas</taxon>
    </lineage>
</organism>